<dbReference type="InterPro" id="IPR057670">
    <property type="entry name" value="SH3_retrovirus"/>
</dbReference>
<evidence type="ECO:0000259" key="2">
    <source>
        <dbReference type="Pfam" id="PF25597"/>
    </source>
</evidence>
<feature type="compositionally biased region" description="Polar residues" evidence="1">
    <location>
        <begin position="69"/>
        <end position="82"/>
    </location>
</feature>
<dbReference type="Pfam" id="PF25597">
    <property type="entry name" value="SH3_retrovirus"/>
    <property type="match status" value="1"/>
</dbReference>
<dbReference type="Proteomes" id="UP001153954">
    <property type="component" value="Unassembled WGS sequence"/>
</dbReference>
<proteinExistence type="predicted"/>
<accession>A0AAU9TZN4</accession>
<organism evidence="3 4">
    <name type="scientific">Euphydryas editha</name>
    <name type="common">Edith's checkerspot</name>
    <dbReference type="NCBI Taxonomy" id="104508"/>
    <lineage>
        <taxon>Eukaryota</taxon>
        <taxon>Metazoa</taxon>
        <taxon>Ecdysozoa</taxon>
        <taxon>Arthropoda</taxon>
        <taxon>Hexapoda</taxon>
        <taxon>Insecta</taxon>
        <taxon>Pterygota</taxon>
        <taxon>Neoptera</taxon>
        <taxon>Endopterygota</taxon>
        <taxon>Lepidoptera</taxon>
        <taxon>Glossata</taxon>
        <taxon>Ditrysia</taxon>
        <taxon>Papilionoidea</taxon>
        <taxon>Nymphalidae</taxon>
        <taxon>Nymphalinae</taxon>
        <taxon>Euphydryas</taxon>
    </lineage>
</organism>
<comment type="caution">
    <text evidence="3">The sequence shown here is derived from an EMBL/GenBank/DDBJ whole genome shotgun (WGS) entry which is preliminary data.</text>
</comment>
<evidence type="ECO:0000313" key="3">
    <source>
        <dbReference type="EMBL" id="CAH2091005.1"/>
    </source>
</evidence>
<reference evidence="3" key="1">
    <citation type="submission" date="2022-03" db="EMBL/GenBank/DDBJ databases">
        <authorList>
            <person name="Tunstrom K."/>
        </authorList>
    </citation>
    <scope>NUCLEOTIDE SEQUENCE</scope>
</reference>
<feature type="compositionally biased region" description="Basic and acidic residues" evidence="1">
    <location>
        <begin position="59"/>
        <end position="68"/>
    </location>
</feature>
<evidence type="ECO:0000313" key="4">
    <source>
        <dbReference type="Proteomes" id="UP001153954"/>
    </source>
</evidence>
<dbReference type="AlphaFoldDB" id="A0AAU9TZN4"/>
<evidence type="ECO:0000256" key="1">
    <source>
        <dbReference type="SAM" id="MobiDB-lite"/>
    </source>
</evidence>
<feature type="domain" description="Retroviral polymerase SH3-like" evidence="2">
    <location>
        <begin position="2"/>
        <end position="54"/>
    </location>
</feature>
<gene>
    <name evidence="3" type="ORF">EEDITHA_LOCUS6906</name>
</gene>
<name>A0AAU9TZN4_EUPED</name>
<protein>
    <recommendedName>
        <fullName evidence="2">Retroviral polymerase SH3-like domain-containing protein</fullName>
    </recommendedName>
</protein>
<sequence length="91" mass="10350">MVHVNKEKRLRWGKQSTECILVGFPENIKGYRVYDPVKRIITTSRDVIVMEKESIVTEVASEGKDQKSVNDGMSQESPNLQDSEGVKQIQL</sequence>
<feature type="region of interest" description="Disordered" evidence="1">
    <location>
        <begin position="59"/>
        <end position="91"/>
    </location>
</feature>
<dbReference type="EMBL" id="CAKOGL010000010">
    <property type="protein sequence ID" value="CAH2091005.1"/>
    <property type="molecule type" value="Genomic_DNA"/>
</dbReference>
<keyword evidence="4" id="KW-1185">Reference proteome</keyword>